<accession>A0A1Q5T1N2</accession>
<evidence type="ECO:0000313" key="3">
    <source>
        <dbReference type="Proteomes" id="UP000186030"/>
    </source>
</evidence>
<evidence type="ECO:0000313" key="2">
    <source>
        <dbReference type="EMBL" id="OKO94120.1"/>
    </source>
</evidence>
<dbReference type="Proteomes" id="UP000186030">
    <property type="component" value="Unassembled WGS sequence"/>
</dbReference>
<feature type="transmembrane region" description="Helical" evidence="1">
    <location>
        <begin position="6"/>
        <end position="25"/>
    </location>
</feature>
<keyword evidence="1" id="KW-1133">Transmembrane helix</keyword>
<proteinExistence type="predicted"/>
<dbReference type="EMBL" id="MQMG01000018">
    <property type="protein sequence ID" value="OKO94120.1"/>
    <property type="molecule type" value="Genomic_DNA"/>
</dbReference>
<reference evidence="3" key="2">
    <citation type="submission" date="2017-01" db="EMBL/GenBank/DDBJ databases">
        <title>Genome sequencing and annotation of Geobacillus sp. 1017, a Hydrocarbon-Oxidizing Thermophilic Bacterium Isolated from a Heavy Oil Reservoir (China).</title>
        <authorList>
            <person name="Kadnikov V.V."/>
            <person name="Mardanov A.V."/>
            <person name="Poltaraus A.B."/>
            <person name="Sokolova D.S."/>
            <person name="Semenova E.M."/>
            <person name="Ravin N.V."/>
            <person name="Tourova T.P."/>
            <person name="Nazina T.N."/>
        </authorList>
    </citation>
    <scope>NUCLEOTIDE SEQUENCE [LARGE SCALE GENOMIC DNA]</scope>
    <source>
        <strain evidence="3">1017</strain>
    </source>
</reference>
<reference evidence="2 3" key="1">
    <citation type="submission" date="2016-11" db="EMBL/GenBank/DDBJ databases">
        <authorList>
            <person name="Kadnikov V."/>
            <person name="Nazina T."/>
        </authorList>
    </citation>
    <scope>NUCLEOTIDE SEQUENCE [LARGE SCALE GENOMIC DNA]</scope>
    <source>
        <strain evidence="2 3">1017</strain>
    </source>
</reference>
<sequence length="71" mass="8349">MNRYVFSSSNTGISIIFTFCPYAFLNSRLLNSKISILFFTDLLLLYTNPVKKYVGMRRICSDFFRIFSLDQ</sequence>
<evidence type="ECO:0000256" key="1">
    <source>
        <dbReference type="SAM" id="Phobius"/>
    </source>
</evidence>
<keyword evidence="1" id="KW-0812">Transmembrane</keyword>
<comment type="caution">
    <text evidence="2">The sequence shown here is derived from an EMBL/GenBank/DDBJ whole genome shotgun (WGS) entry which is preliminary data.</text>
</comment>
<organism evidence="2 3">
    <name type="scientific">Geobacillus proteiniphilus</name>
    <dbReference type="NCBI Taxonomy" id="860353"/>
    <lineage>
        <taxon>Bacteria</taxon>
        <taxon>Bacillati</taxon>
        <taxon>Bacillota</taxon>
        <taxon>Bacilli</taxon>
        <taxon>Bacillales</taxon>
        <taxon>Anoxybacillaceae</taxon>
        <taxon>Geobacillus</taxon>
    </lineage>
</organism>
<dbReference type="AlphaFoldDB" id="A0A1Q5T1N2"/>
<gene>
    <name evidence="2" type="ORF">BRO54_1735</name>
</gene>
<keyword evidence="1" id="KW-0472">Membrane</keyword>
<name>A0A1Q5T1N2_9BACL</name>
<protein>
    <submittedName>
        <fullName evidence="2">Uncharacterized protein</fullName>
    </submittedName>
</protein>